<dbReference type="RefSeq" id="WP_171471180.1">
    <property type="nucleotide sequence ID" value="NZ_CP053452.2"/>
</dbReference>
<keyword evidence="3" id="KW-1185">Reference proteome</keyword>
<feature type="signal peptide" evidence="1">
    <location>
        <begin position="1"/>
        <end position="21"/>
    </location>
</feature>
<dbReference type="AlphaFoldDB" id="A0A6M5YN43"/>
<evidence type="ECO:0000256" key="1">
    <source>
        <dbReference type="SAM" id="SignalP"/>
    </source>
</evidence>
<dbReference type="EMBL" id="CP053452">
    <property type="protein sequence ID" value="QJW95385.1"/>
    <property type="molecule type" value="Genomic_DNA"/>
</dbReference>
<gene>
    <name evidence="2" type="ORF">FTUN_2934</name>
</gene>
<proteinExistence type="predicted"/>
<organism evidence="2 3">
    <name type="scientific">Frigoriglobus tundricola</name>
    <dbReference type="NCBI Taxonomy" id="2774151"/>
    <lineage>
        <taxon>Bacteria</taxon>
        <taxon>Pseudomonadati</taxon>
        <taxon>Planctomycetota</taxon>
        <taxon>Planctomycetia</taxon>
        <taxon>Gemmatales</taxon>
        <taxon>Gemmataceae</taxon>
        <taxon>Frigoriglobus</taxon>
    </lineage>
</organism>
<dbReference type="Proteomes" id="UP000503447">
    <property type="component" value="Chromosome"/>
</dbReference>
<sequence>MFRNVALLAAPLVALVAPAVAEAGNAPIKIRNGTTQDIYVTVDATNRGLKGPTKVMKDGRTAVLISPNAQGVATETCQFDKVTLVCYDKDGNRLGDEGFIIVPLGPWRWERKWNGAKFVDD</sequence>
<dbReference type="KEGG" id="ftj:FTUN_2934"/>
<keyword evidence="1" id="KW-0732">Signal</keyword>
<protein>
    <submittedName>
        <fullName evidence="2">Uncharacterized protein</fullName>
    </submittedName>
</protein>
<evidence type="ECO:0000313" key="3">
    <source>
        <dbReference type="Proteomes" id="UP000503447"/>
    </source>
</evidence>
<name>A0A6M5YN43_9BACT</name>
<reference evidence="3" key="1">
    <citation type="submission" date="2020-05" db="EMBL/GenBank/DDBJ databases">
        <title>Frigoriglobus tundricola gen. nov., sp. nov., a psychrotolerant cellulolytic planctomycete of the family Gemmataceae with two divergent copies of 16S rRNA gene.</title>
        <authorList>
            <person name="Kulichevskaya I.S."/>
            <person name="Ivanova A.A."/>
            <person name="Naumoff D.G."/>
            <person name="Beletsky A.V."/>
            <person name="Rijpstra W.I.C."/>
            <person name="Sinninghe Damste J.S."/>
            <person name="Mardanov A.V."/>
            <person name="Ravin N.V."/>
            <person name="Dedysh S.N."/>
        </authorList>
    </citation>
    <scope>NUCLEOTIDE SEQUENCE [LARGE SCALE GENOMIC DNA]</scope>
    <source>
        <strain evidence="3">PL17</strain>
    </source>
</reference>
<accession>A0A6M5YN43</accession>
<feature type="chain" id="PRO_5026922498" evidence="1">
    <location>
        <begin position="22"/>
        <end position="121"/>
    </location>
</feature>
<evidence type="ECO:0000313" key="2">
    <source>
        <dbReference type="EMBL" id="QJW95385.1"/>
    </source>
</evidence>